<dbReference type="InterPro" id="IPR044824">
    <property type="entry name" value="MAIN-like"/>
</dbReference>
<dbReference type="PANTHER" id="PTHR46033:SF8">
    <property type="entry name" value="PROTEIN MAINTENANCE OF MERISTEMS-LIKE"/>
    <property type="match status" value="1"/>
</dbReference>
<gene>
    <name evidence="2" type="ORF">KI387_017588</name>
</gene>
<proteinExistence type="predicted"/>
<organism evidence="2 3">
    <name type="scientific">Taxus chinensis</name>
    <name type="common">Chinese yew</name>
    <name type="synonym">Taxus wallichiana var. chinensis</name>
    <dbReference type="NCBI Taxonomy" id="29808"/>
    <lineage>
        <taxon>Eukaryota</taxon>
        <taxon>Viridiplantae</taxon>
        <taxon>Streptophyta</taxon>
        <taxon>Embryophyta</taxon>
        <taxon>Tracheophyta</taxon>
        <taxon>Spermatophyta</taxon>
        <taxon>Pinopsida</taxon>
        <taxon>Pinidae</taxon>
        <taxon>Conifers II</taxon>
        <taxon>Cupressales</taxon>
        <taxon>Taxaceae</taxon>
        <taxon>Taxus</taxon>
    </lineage>
</organism>
<dbReference type="EMBL" id="JAHRHJ020000003">
    <property type="protein sequence ID" value="KAH9322949.1"/>
    <property type="molecule type" value="Genomic_DNA"/>
</dbReference>
<accession>A0AA38GJJ0</accession>
<reference evidence="2 3" key="1">
    <citation type="journal article" date="2021" name="Nat. Plants">
        <title>The Taxus genome provides insights into paclitaxel biosynthesis.</title>
        <authorList>
            <person name="Xiong X."/>
            <person name="Gou J."/>
            <person name="Liao Q."/>
            <person name="Li Y."/>
            <person name="Zhou Q."/>
            <person name="Bi G."/>
            <person name="Li C."/>
            <person name="Du R."/>
            <person name="Wang X."/>
            <person name="Sun T."/>
            <person name="Guo L."/>
            <person name="Liang H."/>
            <person name="Lu P."/>
            <person name="Wu Y."/>
            <person name="Zhang Z."/>
            <person name="Ro D.K."/>
            <person name="Shang Y."/>
            <person name="Huang S."/>
            <person name="Yan J."/>
        </authorList>
    </citation>
    <scope>NUCLEOTIDE SEQUENCE [LARGE SCALE GENOMIC DNA]</scope>
    <source>
        <strain evidence="2">Ta-2019</strain>
    </source>
</reference>
<dbReference type="InterPro" id="IPR019557">
    <property type="entry name" value="AminoTfrase-like_pln_mobile"/>
</dbReference>
<evidence type="ECO:0000313" key="3">
    <source>
        <dbReference type="Proteomes" id="UP000824469"/>
    </source>
</evidence>
<evidence type="ECO:0000313" key="2">
    <source>
        <dbReference type="EMBL" id="KAH9322949.1"/>
    </source>
</evidence>
<evidence type="ECO:0000259" key="1">
    <source>
        <dbReference type="Pfam" id="PF10536"/>
    </source>
</evidence>
<keyword evidence="3" id="KW-1185">Reference proteome</keyword>
<feature type="domain" description="Aminotransferase-like plant mobile" evidence="1">
    <location>
        <begin position="51"/>
        <end position="243"/>
    </location>
</feature>
<dbReference type="AlphaFoldDB" id="A0AA38GJJ0"/>
<comment type="caution">
    <text evidence="2">The sequence shown here is derived from an EMBL/GenBank/DDBJ whole genome shotgun (WGS) entry which is preliminary data.</text>
</comment>
<dbReference type="Proteomes" id="UP000824469">
    <property type="component" value="Unassembled WGS sequence"/>
</dbReference>
<name>A0AA38GJJ0_TAXCH</name>
<dbReference type="GO" id="GO:0010073">
    <property type="term" value="P:meristem maintenance"/>
    <property type="evidence" value="ECO:0007669"/>
    <property type="project" value="InterPro"/>
</dbReference>
<dbReference type="PANTHER" id="PTHR46033">
    <property type="entry name" value="PROTEIN MAIN-LIKE 2"/>
    <property type="match status" value="1"/>
</dbReference>
<sequence length="260" mass="29791">MMGTLIEYSSDGGLIRAACSALFDVDDIPHDRMTVALHECISDPTLHRGPLYIMALINGFLLTDKIGTSFLRGLLPLVHGIYSGDRYCWGQCILAHLYWDLHLITYHSQKTVGPTSLLQIWSWDHITIGHPVGPFRVRDPEEPSYMAWVAAGGDVQGHLGSLFRYRPEFDELVAIDVIWRPYRHFQWPEDATEFSVCLVEHFMIGSRSYIMELYRVDRCQRKLGRVQGVPQPDIWYAHRDSKRQTFGPRIVAARARASFT</sequence>
<dbReference type="Pfam" id="PF10536">
    <property type="entry name" value="PMD"/>
    <property type="match status" value="1"/>
</dbReference>
<protein>
    <recommendedName>
        <fullName evidence="1">Aminotransferase-like plant mobile domain-containing protein</fullName>
    </recommendedName>
</protein>